<dbReference type="InterPro" id="IPR025870">
    <property type="entry name" value="Glyoxalase-like_dom"/>
</dbReference>
<keyword evidence="2" id="KW-1185">Reference proteome</keyword>
<dbReference type="SUPFAM" id="SSF54593">
    <property type="entry name" value="Glyoxalase/Bleomycin resistance protein/Dihydroxybiphenyl dioxygenase"/>
    <property type="match status" value="1"/>
</dbReference>
<dbReference type="InterPro" id="IPR029068">
    <property type="entry name" value="Glyas_Bleomycin-R_OHBP_Dase"/>
</dbReference>
<organism evidence="1 2">
    <name type="scientific">Clostridium felsineum</name>
    <dbReference type="NCBI Taxonomy" id="36839"/>
    <lineage>
        <taxon>Bacteria</taxon>
        <taxon>Bacillati</taxon>
        <taxon>Bacillota</taxon>
        <taxon>Clostridia</taxon>
        <taxon>Eubacteriales</taxon>
        <taxon>Clostridiaceae</taxon>
        <taxon>Clostridium</taxon>
    </lineage>
</organism>
<dbReference type="AlphaFoldDB" id="A0A1S8M7G1"/>
<accession>A0A1S8M7G1</accession>
<dbReference type="InterPro" id="IPR037523">
    <property type="entry name" value="VOC_core"/>
</dbReference>
<sequence length="159" mass="18937">MKFNCPLIVVTDIEVSRRFYEDILGQKVKYDFGENVVYEGDFSIQLKAHFSNMLKIDEEEIKYNSNSFELYFEEEDIEAFVEKLNKNKNVKYIHDLIEHPWGQKVIRFYDPDMHVIEVGESIKSVVKRFLKEGMSVYETAKRTQHPIEFVERVLKDKLS</sequence>
<gene>
    <name evidence="1" type="ORF">CROST_010160</name>
</gene>
<dbReference type="KEGG" id="crw:CROST_010160"/>
<evidence type="ECO:0000313" key="1">
    <source>
        <dbReference type="EMBL" id="URZ10308.1"/>
    </source>
</evidence>
<protein>
    <submittedName>
        <fullName evidence="1">Uncharacterized protein</fullName>
    </submittedName>
</protein>
<dbReference type="Pfam" id="PF12681">
    <property type="entry name" value="Glyoxalase_2"/>
    <property type="match status" value="1"/>
</dbReference>
<evidence type="ECO:0000313" key="2">
    <source>
        <dbReference type="Proteomes" id="UP000190951"/>
    </source>
</evidence>
<dbReference type="PROSITE" id="PS51819">
    <property type="entry name" value="VOC"/>
    <property type="match status" value="1"/>
</dbReference>
<dbReference type="RefSeq" id="WP_077834292.1">
    <property type="nucleotide sequence ID" value="NZ_CP096983.1"/>
</dbReference>
<name>A0A1S8M7G1_9CLOT</name>
<dbReference type="STRING" id="84029.CROST_10610"/>
<dbReference type="Gene3D" id="3.10.180.10">
    <property type="entry name" value="2,3-Dihydroxybiphenyl 1,2-Dioxygenase, domain 1"/>
    <property type="match status" value="1"/>
</dbReference>
<proteinExistence type="predicted"/>
<reference evidence="1 2" key="1">
    <citation type="submission" date="2022-04" db="EMBL/GenBank/DDBJ databases">
        <title>Genome sequence of C. roseum typestrain.</title>
        <authorList>
            <person name="Poehlein A."/>
            <person name="Schoch T."/>
            <person name="Duerre P."/>
            <person name="Daniel R."/>
        </authorList>
    </citation>
    <scope>NUCLEOTIDE SEQUENCE [LARGE SCALE GENOMIC DNA]</scope>
    <source>
        <strain evidence="1 2">DSM 7320</strain>
    </source>
</reference>
<dbReference type="Proteomes" id="UP000190951">
    <property type="component" value="Chromosome"/>
</dbReference>
<dbReference type="EMBL" id="CP096983">
    <property type="protein sequence ID" value="URZ10308.1"/>
    <property type="molecule type" value="Genomic_DNA"/>
</dbReference>